<accession>A0A8H3D5N2</accession>
<proteinExistence type="predicted"/>
<evidence type="ECO:0008006" key="4">
    <source>
        <dbReference type="Google" id="ProtNLM"/>
    </source>
</evidence>
<dbReference type="Proteomes" id="UP000663853">
    <property type="component" value="Unassembled WGS sequence"/>
</dbReference>
<sequence>MEAPFTPTSMQVHTSLLKLRPSDFEGRFDASPEHVSPTRGACDETPIVIPNIKSSQFRNLMKVVYCPPSNKFFLSLPVITSAEIEEGDAWRKFIFYLDVASLAHEFRMHDIEKWAKPRLQSLVHTAARKISDGLDSTSSDDDLGFGAVPDTEGGDSDSIRSDPEDITYEDGSEDAGESDNDVDGEGAEGEGGTKVENDKTGDGDDEDDYDSDEDEDFSDSDQDSSTDDDTDNENDGQDDSDQLIAAEDSPIFRFIDGIWYAREISDAPLLHGIRNILQCHCGSLPTDLLLSFFRVPNLREKDPSTFGFLFLLLLEDGHKTWNRRMFTQMDRMAFFSAQCYLTPLPDSLKVASATPLFNKPESAKKFARRFSSNLTRASCIQNCYQGAFPFWQQEFDDAYYDNVANKEPLVAIGGLTTIPSRRLRFSEKLRGVNCDHRCYLRMLGRVDRDIQGLYTRLAEYYKPIA</sequence>
<evidence type="ECO:0000313" key="2">
    <source>
        <dbReference type="EMBL" id="CAE6511538.1"/>
    </source>
</evidence>
<feature type="region of interest" description="Disordered" evidence="1">
    <location>
        <begin position="132"/>
        <end position="245"/>
    </location>
</feature>
<dbReference type="AlphaFoldDB" id="A0A8H3D5N2"/>
<dbReference type="EMBL" id="CAJMXA010003688">
    <property type="protein sequence ID" value="CAE6511538.1"/>
    <property type="molecule type" value="Genomic_DNA"/>
</dbReference>
<evidence type="ECO:0000256" key="1">
    <source>
        <dbReference type="SAM" id="MobiDB-lite"/>
    </source>
</evidence>
<feature type="compositionally biased region" description="Basic and acidic residues" evidence="1">
    <location>
        <begin position="191"/>
        <end position="202"/>
    </location>
</feature>
<reference evidence="2" key="1">
    <citation type="submission" date="2021-01" db="EMBL/GenBank/DDBJ databases">
        <authorList>
            <person name="Kaushik A."/>
        </authorList>
    </citation>
    <scope>NUCLEOTIDE SEQUENCE</scope>
    <source>
        <strain evidence="2">AG6-10EEA</strain>
    </source>
</reference>
<organism evidence="2 3">
    <name type="scientific">Rhizoctonia solani</name>
    <dbReference type="NCBI Taxonomy" id="456999"/>
    <lineage>
        <taxon>Eukaryota</taxon>
        <taxon>Fungi</taxon>
        <taxon>Dikarya</taxon>
        <taxon>Basidiomycota</taxon>
        <taxon>Agaricomycotina</taxon>
        <taxon>Agaricomycetes</taxon>
        <taxon>Cantharellales</taxon>
        <taxon>Ceratobasidiaceae</taxon>
        <taxon>Rhizoctonia</taxon>
    </lineage>
</organism>
<evidence type="ECO:0000313" key="3">
    <source>
        <dbReference type="Proteomes" id="UP000663853"/>
    </source>
</evidence>
<feature type="compositionally biased region" description="Acidic residues" evidence="1">
    <location>
        <begin position="203"/>
        <end position="241"/>
    </location>
</feature>
<feature type="compositionally biased region" description="Acidic residues" evidence="1">
    <location>
        <begin position="164"/>
        <end position="188"/>
    </location>
</feature>
<comment type="caution">
    <text evidence="2">The sequence shown here is derived from an EMBL/GenBank/DDBJ whole genome shotgun (WGS) entry which is preliminary data.</text>
</comment>
<name>A0A8H3D5N2_9AGAM</name>
<gene>
    <name evidence="2" type="ORF">RDB_LOCUS129536</name>
</gene>
<protein>
    <recommendedName>
        <fullName evidence="4">BTB domain-containing protein</fullName>
    </recommendedName>
</protein>